<dbReference type="InterPro" id="IPR001375">
    <property type="entry name" value="Peptidase_S9_cat"/>
</dbReference>
<protein>
    <submittedName>
        <fullName evidence="3">Esterase/lipase/thioesterase family active site</fullName>
    </submittedName>
</protein>
<dbReference type="GO" id="GO:0006508">
    <property type="term" value="P:proteolysis"/>
    <property type="evidence" value="ECO:0007669"/>
    <property type="project" value="InterPro"/>
</dbReference>
<dbReference type="HOGENOM" id="CLU_012236_1_0_3"/>
<dbReference type="Gene3D" id="3.40.50.1820">
    <property type="entry name" value="alpha/beta hydrolase"/>
    <property type="match status" value="1"/>
</dbReference>
<evidence type="ECO:0000256" key="1">
    <source>
        <dbReference type="SAM" id="MobiDB-lite"/>
    </source>
</evidence>
<dbReference type="SUPFAM" id="SSF53474">
    <property type="entry name" value="alpha/beta-Hydrolases"/>
    <property type="match status" value="1"/>
</dbReference>
<dbReference type="PANTHER" id="PTHR43056">
    <property type="entry name" value="PEPTIDASE S9 PROLYL OLIGOPEPTIDASE"/>
    <property type="match status" value="1"/>
</dbReference>
<organism evidence="3 4">
    <name type="scientific">Prochlorococcus marinus (strain MIT 9303)</name>
    <dbReference type="NCBI Taxonomy" id="59922"/>
    <lineage>
        <taxon>Bacteria</taxon>
        <taxon>Bacillati</taxon>
        <taxon>Cyanobacteriota</taxon>
        <taxon>Cyanophyceae</taxon>
        <taxon>Synechococcales</taxon>
        <taxon>Prochlorococcaceae</taxon>
        <taxon>Prochlorococcus</taxon>
    </lineage>
</organism>
<name>A2C6E9_PROM3</name>
<dbReference type="AlphaFoldDB" id="A2C6E9"/>
<dbReference type="PANTHER" id="PTHR43056:SF5">
    <property type="entry name" value="PEPTIDASE S9 PROLYL OLIGOPEPTIDASE CATALYTIC DOMAIN-CONTAINING PROTEIN"/>
    <property type="match status" value="1"/>
</dbReference>
<feature type="region of interest" description="Disordered" evidence="1">
    <location>
        <begin position="1"/>
        <end position="27"/>
    </location>
</feature>
<dbReference type="InterPro" id="IPR050585">
    <property type="entry name" value="Xaa-Pro_dipeptidyl-ppase/CocE"/>
</dbReference>
<feature type="domain" description="Peptidase S9 prolyl oligopeptidase catalytic" evidence="2">
    <location>
        <begin position="446"/>
        <end position="651"/>
    </location>
</feature>
<dbReference type="InterPro" id="IPR029058">
    <property type="entry name" value="AB_hydrolase_fold"/>
</dbReference>
<proteinExistence type="predicted"/>
<accession>A2C6E9</accession>
<dbReference type="MEROPS" id="S09.074"/>
<evidence type="ECO:0000313" key="3">
    <source>
        <dbReference type="EMBL" id="ABM77059.1"/>
    </source>
</evidence>
<evidence type="ECO:0000259" key="2">
    <source>
        <dbReference type="Pfam" id="PF00326"/>
    </source>
</evidence>
<dbReference type="Proteomes" id="UP000002274">
    <property type="component" value="Chromosome"/>
</dbReference>
<gene>
    <name evidence="3" type="primary">dap2</name>
    <name evidence="3" type="ordered locus">P9303_03061</name>
</gene>
<sequence>MESTSHHQRNPKQTTQPLSARRALGQTPTLKEPRLIDDWVLWLEQRPQEHGRTTALIRPWGQSDHPPQELTPAPANLRSRIHDYGGGVLATACQDNQLLMAWIDDADGCLWFQRWQGLNQATKGKKALSPLKPPLRLSKPNDAQLADGLIDLPRQRWLGIMEADKRDWLVTFSLNHENQAATVLHRPADFAGYAILSPNGDQLAWVEWQQPAMPWEASQLWWASLDPAGLIQSSACLAGSKPLDHKQTSVFQPLWLPNGELVVSEDSSGWWNLMVAKLTTDPTVQPTWRRPWPLSAETGMPQWVYGMSSSAWDGEQILTAVCEQGSWRLSRLADDGQISTINQPFDDLNGLQAQEGRAVAIASNATTSPGLLELNLNCGSWKHTPANEPLLNADAISVAEPIWFEGCHGQATHAWYYPPINGSKGPAPLLVKSHSGPTSMANHGLSLSIQFWTCRGWGVVDVNYGGSTGFGRAYRERLRGGWGETDVTDCAQAALALVKCNKANPTQIAIEGGSAGGFTTLACLCFTDVFRAAACRYAVSDLTAMAEDTHRFEARYLDHLVGRWPDQRQLYENRSPLLHANKIQCPVIFFQGLQDKVVPPDQTERMANALKENGIPVELHIFEQEGHGFRDSAVKIKVLEATEQFFRRHLKL</sequence>
<dbReference type="EMBL" id="CP000554">
    <property type="protein sequence ID" value="ABM77059.1"/>
    <property type="molecule type" value="Genomic_DNA"/>
</dbReference>
<feature type="compositionally biased region" description="Basic residues" evidence="1">
    <location>
        <begin position="1"/>
        <end position="10"/>
    </location>
</feature>
<dbReference type="KEGG" id="pmf:P9303_03061"/>
<dbReference type="RefSeq" id="WP_011824986.1">
    <property type="nucleotide sequence ID" value="NC_008820.1"/>
</dbReference>
<dbReference type="SUPFAM" id="SSF82171">
    <property type="entry name" value="DPP6 N-terminal domain-like"/>
    <property type="match status" value="1"/>
</dbReference>
<dbReference type="Pfam" id="PF00326">
    <property type="entry name" value="Peptidase_S9"/>
    <property type="match status" value="1"/>
</dbReference>
<reference evidence="3 4" key="1">
    <citation type="journal article" date="2007" name="PLoS Genet.">
        <title>Patterns and implications of gene gain and loss in the evolution of Prochlorococcus.</title>
        <authorList>
            <person name="Kettler G.C."/>
            <person name="Martiny A.C."/>
            <person name="Huang K."/>
            <person name="Zucker J."/>
            <person name="Coleman M.L."/>
            <person name="Rodrigue S."/>
            <person name="Chen F."/>
            <person name="Lapidus A."/>
            <person name="Ferriera S."/>
            <person name="Johnson J."/>
            <person name="Steglich C."/>
            <person name="Church G.M."/>
            <person name="Richardson P."/>
            <person name="Chisholm S.W."/>
        </authorList>
    </citation>
    <scope>NUCLEOTIDE SEQUENCE [LARGE SCALE GENOMIC DNA]</scope>
    <source>
        <strain evidence="3 4">MIT 9303</strain>
    </source>
</reference>
<dbReference type="GO" id="GO:0008236">
    <property type="term" value="F:serine-type peptidase activity"/>
    <property type="evidence" value="ECO:0007669"/>
    <property type="project" value="InterPro"/>
</dbReference>
<evidence type="ECO:0000313" key="4">
    <source>
        <dbReference type="Proteomes" id="UP000002274"/>
    </source>
</evidence>
<dbReference type="BioCyc" id="PMAR59922:G1G80-292-MONOMER"/>
<dbReference type="STRING" id="59922.P9303_03061"/>